<dbReference type="AlphaFoldDB" id="A0A285PCZ2"/>
<protein>
    <submittedName>
        <fullName evidence="1">Uncharacterized protein</fullName>
    </submittedName>
</protein>
<dbReference type="Proteomes" id="UP000219439">
    <property type="component" value="Unassembled WGS sequence"/>
</dbReference>
<organism evidence="1 2">
    <name type="scientific">Cohaesibacter gelatinilyticus</name>
    <dbReference type="NCBI Taxonomy" id="372072"/>
    <lineage>
        <taxon>Bacteria</taxon>
        <taxon>Pseudomonadati</taxon>
        <taxon>Pseudomonadota</taxon>
        <taxon>Alphaproteobacteria</taxon>
        <taxon>Hyphomicrobiales</taxon>
        <taxon>Cohaesibacteraceae</taxon>
    </lineage>
</organism>
<gene>
    <name evidence="1" type="ORF">SAMN06265368_2162</name>
</gene>
<evidence type="ECO:0000313" key="1">
    <source>
        <dbReference type="EMBL" id="SNZ19083.1"/>
    </source>
</evidence>
<accession>A0A285PCZ2</accession>
<reference evidence="1 2" key="1">
    <citation type="submission" date="2017-09" db="EMBL/GenBank/DDBJ databases">
        <authorList>
            <person name="Ehlers B."/>
            <person name="Leendertz F.H."/>
        </authorList>
    </citation>
    <scope>NUCLEOTIDE SEQUENCE [LARGE SCALE GENOMIC DNA]</scope>
    <source>
        <strain evidence="1 2">DSM 18289</strain>
    </source>
</reference>
<evidence type="ECO:0000313" key="2">
    <source>
        <dbReference type="Proteomes" id="UP000219439"/>
    </source>
</evidence>
<name>A0A285PCZ2_9HYPH</name>
<proteinExistence type="predicted"/>
<keyword evidence="2" id="KW-1185">Reference proteome</keyword>
<sequence>MRGAWPQKGLMLIAPSIAYNPASFCKNMIQIGKFGRTLAQLGHLVNLYLCIFAKSEAKSCPISRTERAKMA</sequence>
<dbReference type="EMBL" id="OBEL01000002">
    <property type="protein sequence ID" value="SNZ19083.1"/>
    <property type="molecule type" value="Genomic_DNA"/>
</dbReference>